<dbReference type="GO" id="GO:0009103">
    <property type="term" value="P:lipopolysaccharide biosynthetic process"/>
    <property type="evidence" value="ECO:0007669"/>
    <property type="project" value="UniProtKB-ARBA"/>
</dbReference>
<dbReference type="AlphaFoldDB" id="A0A0N8GP67"/>
<feature type="transmembrane region" description="Helical" evidence="8">
    <location>
        <begin position="448"/>
        <end position="468"/>
    </location>
</feature>
<protein>
    <recommendedName>
        <fullName evidence="11">Glycosyltransferase RgtA/B/C/D-like domain-containing protein</fullName>
    </recommendedName>
</protein>
<keyword evidence="5 8" id="KW-0812">Transmembrane</keyword>
<organism evidence="9 10">
    <name type="scientific">Ornatilinea apprima</name>
    <dbReference type="NCBI Taxonomy" id="1134406"/>
    <lineage>
        <taxon>Bacteria</taxon>
        <taxon>Bacillati</taxon>
        <taxon>Chloroflexota</taxon>
        <taxon>Anaerolineae</taxon>
        <taxon>Anaerolineales</taxon>
        <taxon>Anaerolineaceae</taxon>
        <taxon>Ornatilinea</taxon>
    </lineage>
</organism>
<evidence type="ECO:0000256" key="2">
    <source>
        <dbReference type="ARBA" id="ARBA00022475"/>
    </source>
</evidence>
<feature type="transmembrane region" description="Helical" evidence="8">
    <location>
        <begin position="159"/>
        <end position="176"/>
    </location>
</feature>
<feature type="transmembrane region" description="Helical" evidence="8">
    <location>
        <begin position="480"/>
        <end position="501"/>
    </location>
</feature>
<dbReference type="EMBL" id="LGCL01000007">
    <property type="protein sequence ID" value="KPL80050.1"/>
    <property type="molecule type" value="Genomic_DNA"/>
</dbReference>
<dbReference type="PANTHER" id="PTHR33908">
    <property type="entry name" value="MANNOSYLTRANSFERASE YKCB-RELATED"/>
    <property type="match status" value="1"/>
</dbReference>
<dbReference type="Proteomes" id="UP000050417">
    <property type="component" value="Unassembled WGS sequence"/>
</dbReference>
<feature type="transmembrane region" description="Helical" evidence="8">
    <location>
        <begin position="65"/>
        <end position="90"/>
    </location>
</feature>
<evidence type="ECO:0000256" key="5">
    <source>
        <dbReference type="ARBA" id="ARBA00022692"/>
    </source>
</evidence>
<evidence type="ECO:0000256" key="8">
    <source>
        <dbReference type="SAM" id="Phobius"/>
    </source>
</evidence>
<feature type="transmembrane region" description="Helical" evidence="8">
    <location>
        <begin position="240"/>
        <end position="268"/>
    </location>
</feature>
<name>A0A0N8GP67_9CHLR</name>
<dbReference type="PANTHER" id="PTHR33908:SF11">
    <property type="entry name" value="MEMBRANE PROTEIN"/>
    <property type="match status" value="1"/>
</dbReference>
<evidence type="ECO:0000313" key="10">
    <source>
        <dbReference type="Proteomes" id="UP000050417"/>
    </source>
</evidence>
<evidence type="ECO:0000256" key="3">
    <source>
        <dbReference type="ARBA" id="ARBA00022676"/>
    </source>
</evidence>
<comment type="subcellular location">
    <subcellularLocation>
        <location evidence="1">Cell membrane</location>
        <topology evidence="1">Multi-pass membrane protein</topology>
    </subcellularLocation>
</comment>
<keyword evidence="4" id="KW-0808">Transferase</keyword>
<proteinExistence type="predicted"/>
<reference evidence="9 10" key="1">
    <citation type="submission" date="2015-07" db="EMBL/GenBank/DDBJ databases">
        <title>Genome sequence of Ornatilinea apprima DSM 23815.</title>
        <authorList>
            <person name="Hemp J."/>
            <person name="Ward L.M."/>
            <person name="Pace L.A."/>
            <person name="Fischer W.W."/>
        </authorList>
    </citation>
    <scope>NUCLEOTIDE SEQUENCE [LARGE SCALE GENOMIC DNA]</scope>
    <source>
        <strain evidence="9 10">P3M-1</strain>
    </source>
</reference>
<dbReference type="InterPro" id="IPR050297">
    <property type="entry name" value="LipidA_mod_glycosyltrf_83"/>
</dbReference>
<sequence>MHFFQKPMMKNAVIALVSGAGLGAAAAAFVPGAYASSFWISALLLSVSVFILICAWRWGGGQKGLAAMMAAAFLVRLVFGIGISAVLPVYGYDNDEQNAGYLFTDAYRRDDEAWGLRLNPGSLWEVMRSEFDTDQYGGLLVLSGIVYRGISPDAHRPQLIVMLGAFFIALGLPFFWRASRALFDEKMARAAGWIYALYPDGILYGSSQLREPFMLGLFAIGFWAVCDWKNGARWKRLLGFGLAAAGMLLISSRIAVMALLALAVWFWVIHTSPRQKKLSWLGYAAIAGAGLALAGIFWVWLRESLSWDMTLAVQNSGWVAKLIEGRPRVFQMGFITIYGLLRPLLPAAIADPSNPIWKTIAIVRSAGWYALAPFLLYSPLALLRAQDRAERRRMLVMVITLLVWVLISSLRAGGDDWDNPRYRIAFLPWLALAAPWALAKARAARDAWLARLIAVEVVFLLFFTNWYFSRYFNWFGRLPFWTMVAWIVALSGLIVVGGLVWDARGWLARKFQKSK</sequence>
<keyword evidence="7 8" id="KW-0472">Membrane</keyword>
<feature type="transmembrane region" description="Helical" evidence="8">
    <location>
        <begin position="420"/>
        <end position="439"/>
    </location>
</feature>
<evidence type="ECO:0000313" key="9">
    <source>
        <dbReference type="EMBL" id="KPL80050.1"/>
    </source>
</evidence>
<keyword evidence="2" id="KW-1003">Cell membrane</keyword>
<evidence type="ECO:0000256" key="6">
    <source>
        <dbReference type="ARBA" id="ARBA00022989"/>
    </source>
</evidence>
<evidence type="ECO:0000256" key="7">
    <source>
        <dbReference type="ARBA" id="ARBA00023136"/>
    </source>
</evidence>
<feature type="transmembrane region" description="Helical" evidence="8">
    <location>
        <begin position="329"/>
        <end position="349"/>
    </location>
</feature>
<evidence type="ECO:0000256" key="4">
    <source>
        <dbReference type="ARBA" id="ARBA00022679"/>
    </source>
</evidence>
<feature type="transmembrane region" description="Helical" evidence="8">
    <location>
        <begin position="395"/>
        <end position="414"/>
    </location>
</feature>
<comment type="caution">
    <text evidence="9">The sequence shown here is derived from an EMBL/GenBank/DDBJ whole genome shotgun (WGS) entry which is preliminary data.</text>
</comment>
<feature type="transmembrane region" description="Helical" evidence="8">
    <location>
        <begin position="361"/>
        <end position="383"/>
    </location>
</feature>
<gene>
    <name evidence="9" type="ORF">ADN00_01910</name>
</gene>
<dbReference type="GO" id="GO:0005886">
    <property type="term" value="C:plasma membrane"/>
    <property type="evidence" value="ECO:0007669"/>
    <property type="project" value="UniProtKB-SubCell"/>
</dbReference>
<feature type="transmembrane region" description="Helical" evidence="8">
    <location>
        <begin position="37"/>
        <end position="58"/>
    </location>
</feature>
<dbReference type="GO" id="GO:0016763">
    <property type="term" value="F:pentosyltransferase activity"/>
    <property type="evidence" value="ECO:0007669"/>
    <property type="project" value="TreeGrafter"/>
</dbReference>
<evidence type="ECO:0008006" key="11">
    <source>
        <dbReference type="Google" id="ProtNLM"/>
    </source>
</evidence>
<evidence type="ECO:0000256" key="1">
    <source>
        <dbReference type="ARBA" id="ARBA00004651"/>
    </source>
</evidence>
<keyword evidence="3" id="KW-0328">Glycosyltransferase</keyword>
<accession>A0A0N8GP67</accession>
<dbReference type="STRING" id="1134406.ADN00_01910"/>
<keyword evidence="6 8" id="KW-1133">Transmembrane helix</keyword>
<feature type="transmembrane region" description="Helical" evidence="8">
    <location>
        <begin position="280"/>
        <end position="301"/>
    </location>
</feature>
<keyword evidence="10" id="KW-1185">Reference proteome</keyword>